<evidence type="ECO:0000256" key="2">
    <source>
        <dbReference type="ARBA" id="ARBA00022692"/>
    </source>
</evidence>
<dbReference type="GO" id="GO:0016020">
    <property type="term" value="C:membrane"/>
    <property type="evidence" value="ECO:0007669"/>
    <property type="project" value="UniProtKB-SubCell"/>
</dbReference>
<evidence type="ECO:0000313" key="6">
    <source>
        <dbReference type="EMBL" id="SVB51795.1"/>
    </source>
</evidence>
<feature type="transmembrane region" description="Helical" evidence="5">
    <location>
        <begin position="389"/>
        <end position="406"/>
    </location>
</feature>
<feature type="non-terminal residue" evidence="6">
    <location>
        <position position="1"/>
    </location>
</feature>
<protein>
    <recommendedName>
        <fullName evidence="7">DoxX family protein</fullName>
    </recommendedName>
</protein>
<comment type="subcellular location">
    <subcellularLocation>
        <location evidence="1">Membrane</location>
        <topology evidence="1">Multi-pass membrane protein</topology>
    </subcellularLocation>
</comment>
<keyword evidence="3 5" id="KW-1133">Transmembrane helix</keyword>
<evidence type="ECO:0000256" key="3">
    <source>
        <dbReference type="ARBA" id="ARBA00022989"/>
    </source>
</evidence>
<dbReference type="Pfam" id="PF07681">
    <property type="entry name" value="DoxX"/>
    <property type="match status" value="1"/>
</dbReference>
<gene>
    <name evidence="6" type="ORF">METZ01_LOCUS204649</name>
</gene>
<sequence length="446" mass="49543">VYLVDRIATIANSVGVQVKKVDSSSAMRFLNRGYQQALLACTALTLCSLVSAQDLLLTDRFSELCTMCEAWVLCTAEPADTVAQRAENLSQSPPEAFTLYRFKIKGFWGQIATIWNYYARLFDPVVSETRPAEVFRRAKGPDGSYFQTHQKVDAFLSLEAKTLELGGTRINRVDLTWSSTDGQSLGACARAPIRDAIEFKNGLVFAATEEAAASDTDGQFALVIILMMLLIFTAISVTVHRARVRLNAASLGSQGTTTEADSTHAPGIPSDRTDTAITQREASTIWSTQSLRKHPLRYLGRSVHLAFRYLFALFFGLAGINKLQSNWLFSDQLRIVYEERLTQLSPDGFAAWFLENIGVPLYLPIAWIVTWVEIGAAVCLFMGLSVRPASAASFLLLLSFAVGGYYDASLLPFFLICIMFLSWPSGQWLGLDRRMHASYPNSIWFR</sequence>
<accession>A0A382EMY2</accession>
<keyword evidence="2 5" id="KW-0812">Transmembrane</keyword>
<organism evidence="6">
    <name type="scientific">marine metagenome</name>
    <dbReference type="NCBI Taxonomy" id="408172"/>
    <lineage>
        <taxon>unclassified sequences</taxon>
        <taxon>metagenomes</taxon>
        <taxon>ecological metagenomes</taxon>
    </lineage>
</organism>
<keyword evidence="4 5" id="KW-0472">Membrane</keyword>
<evidence type="ECO:0008006" key="7">
    <source>
        <dbReference type="Google" id="ProtNLM"/>
    </source>
</evidence>
<evidence type="ECO:0000256" key="5">
    <source>
        <dbReference type="SAM" id="Phobius"/>
    </source>
</evidence>
<evidence type="ECO:0000256" key="1">
    <source>
        <dbReference type="ARBA" id="ARBA00004141"/>
    </source>
</evidence>
<feature type="transmembrane region" description="Helical" evidence="5">
    <location>
        <begin position="412"/>
        <end position="431"/>
    </location>
</feature>
<proteinExistence type="predicted"/>
<feature type="transmembrane region" description="Helical" evidence="5">
    <location>
        <begin position="298"/>
        <end position="320"/>
    </location>
</feature>
<evidence type="ECO:0000256" key="4">
    <source>
        <dbReference type="ARBA" id="ARBA00023136"/>
    </source>
</evidence>
<dbReference type="InterPro" id="IPR032808">
    <property type="entry name" value="DoxX"/>
</dbReference>
<feature type="transmembrane region" description="Helical" evidence="5">
    <location>
        <begin position="220"/>
        <end position="239"/>
    </location>
</feature>
<name>A0A382EMY2_9ZZZZ</name>
<reference evidence="6" key="1">
    <citation type="submission" date="2018-05" db="EMBL/GenBank/DDBJ databases">
        <authorList>
            <person name="Lanie J.A."/>
            <person name="Ng W.-L."/>
            <person name="Kazmierczak K.M."/>
            <person name="Andrzejewski T.M."/>
            <person name="Davidsen T.M."/>
            <person name="Wayne K.J."/>
            <person name="Tettelin H."/>
            <person name="Glass J.I."/>
            <person name="Rusch D."/>
            <person name="Podicherti R."/>
            <person name="Tsui H.-C.T."/>
            <person name="Winkler M.E."/>
        </authorList>
    </citation>
    <scope>NUCLEOTIDE SEQUENCE</scope>
</reference>
<dbReference type="EMBL" id="UINC01045255">
    <property type="protein sequence ID" value="SVB51795.1"/>
    <property type="molecule type" value="Genomic_DNA"/>
</dbReference>
<dbReference type="AlphaFoldDB" id="A0A382EMY2"/>